<accession>A0A2G9RGS1</accession>
<organism evidence="1">
    <name type="scientific">Aquarana catesbeiana</name>
    <name type="common">American bullfrog</name>
    <name type="synonym">Rana catesbeiana</name>
    <dbReference type="NCBI Taxonomy" id="8400"/>
    <lineage>
        <taxon>Eukaryota</taxon>
        <taxon>Metazoa</taxon>
        <taxon>Chordata</taxon>
        <taxon>Craniata</taxon>
        <taxon>Vertebrata</taxon>
        <taxon>Euteleostomi</taxon>
        <taxon>Amphibia</taxon>
        <taxon>Batrachia</taxon>
        <taxon>Anura</taxon>
        <taxon>Neobatrachia</taxon>
        <taxon>Ranoidea</taxon>
        <taxon>Ranidae</taxon>
        <taxon>Aquarana</taxon>
    </lineage>
</organism>
<feature type="non-terminal residue" evidence="1">
    <location>
        <position position="1"/>
    </location>
</feature>
<proteinExistence type="predicted"/>
<name>A0A2G9RGS1_AQUCT</name>
<evidence type="ECO:0000313" key="1">
    <source>
        <dbReference type="EMBL" id="PIO27044.1"/>
    </source>
</evidence>
<sequence length="112" mass="12730">GPAFLHKKIPITTVLFIAQIHILLLQARHLILLMSQQMTGQSISVPRAKNTIITAEQKYPSGRNRKSGWKGNNARRSPVKWQLIVSPKTETTEEKPCKPQLRVNFKLLCICM</sequence>
<dbReference type="AlphaFoldDB" id="A0A2G9RGS1"/>
<dbReference type="EMBL" id="KV940939">
    <property type="protein sequence ID" value="PIO27044.1"/>
    <property type="molecule type" value="Genomic_DNA"/>
</dbReference>
<gene>
    <name evidence="1" type="ORF">AB205_0048430</name>
</gene>
<reference evidence="1" key="1">
    <citation type="submission" date="2017-08" db="EMBL/GenBank/DDBJ databases">
        <title>Assembly of the North American Bullfrog Genome.</title>
        <authorList>
            <person name="Warren R.L."/>
            <person name="Vandervalk B.P."/>
            <person name="Kucuk E."/>
            <person name="Birol I."/>
            <person name="Helbing C."/>
            <person name="Pandoh P."/>
            <person name="Behsaz B."/>
            <person name="Mohamadi H."/>
            <person name="Chu J."/>
            <person name="Jackman S."/>
            <person name="Hammond S.A."/>
            <person name="Veldhoen N."/>
            <person name="Kirk H."/>
            <person name="Zhao Y."/>
            <person name="Coope R."/>
            <person name="Pleasance S."/>
            <person name="Moore R."/>
            <person name="Holt R."/>
        </authorList>
    </citation>
    <scope>NUCLEOTIDE SEQUENCE</scope>
    <source>
        <strain evidence="1">Bruno</strain>
        <tissue evidence="1">Liver</tissue>
    </source>
</reference>
<protein>
    <submittedName>
        <fullName evidence="1">Uncharacterized protein</fullName>
    </submittedName>
</protein>